<dbReference type="EMBL" id="AMRI01000024">
    <property type="protein sequence ID" value="EKE69456.1"/>
    <property type="molecule type" value="Genomic_DNA"/>
</dbReference>
<accession>K2IH68</accession>
<dbReference type="Proteomes" id="UP000006755">
    <property type="component" value="Unassembled WGS sequence"/>
</dbReference>
<feature type="binding site" evidence="1">
    <location>
        <position position="53"/>
    </location>
    <ligand>
        <name>Mg(2+)</name>
        <dbReference type="ChEBI" id="CHEBI:18420"/>
        <label>1</label>
    </ligand>
</feature>
<dbReference type="SUPFAM" id="SSF101478">
    <property type="entry name" value="ADP-ribosylglycohydrolase"/>
    <property type="match status" value="1"/>
</dbReference>
<dbReference type="Gene3D" id="1.10.4080.10">
    <property type="entry name" value="ADP-ribosylation/Crystallin J1"/>
    <property type="match status" value="1"/>
</dbReference>
<evidence type="ECO:0000256" key="1">
    <source>
        <dbReference type="PIRSR" id="PIRSR605502-1"/>
    </source>
</evidence>
<dbReference type="eggNOG" id="COG1397">
    <property type="taxonomic scope" value="Bacteria"/>
</dbReference>
<keyword evidence="2" id="KW-0378">Hydrolase</keyword>
<keyword evidence="1" id="KW-0460">Magnesium</keyword>
<keyword evidence="1" id="KW-0479">Metal-binding</keyword>
<dbReference type="STRING" id="745411.B3C1_15132"/>
<dbReference type="PATRIC" id="fig|745411.4.peg.2976"/>
<dbReference type="InterPro" id="IPR036705">
    <property type="entry name" value="Ribosyl_crysJ1_sf"/>
</dbReference>
<evidence type="ECO:0000313" key="2">
    <source>
        <dbReference type="EMBL" id="EKE69456.1"/>
    </source>
</evidence>
<proteinExistence type="predicted"/>
<comment type="caution">
    <text evidence="2">The sequence shown here is derived from an EMBL/GenBank/DDBJ whole genome shotgun (WGS) entry which is preliminary data.</text>
</comment>
<name>K2IH68_9GAMM</name>
<organism evidence="2 3">
    <name type="scientific">Gallaecimonas xiamenensis 3-C-1</name>
    <dbReference type="NCBI Taxonomy" id="745411"/>
    <lineage>
        <taxon>Bacteria</taxon>
        <taxon>Pseudomonadati</taxon>
        <taxon>Pseudomonadota</taxon>
        <taxon>Gammaproteobacteria</taxon>
        <taxon>Enterobacterales</taxon>
        <taxon>Gallaecimonadaceae</taxon>
        <taxon>Gallaecimonas</taxon>
    </lineage>
</organism>
<reference evidence="2 3" key="1">
    <citation type="journal article" date="2012" name="J. Bacteriol.">
        <title>Genome Sequence of Gallaecimonas xiamenensis Type Strain 3-C-1.</title>
        <authorList>
            <person name="Lai Q."/>
            <person name="Wang L."/>
            <person name="Wang W."/>
            <person name="Shao Z."/>
        </authorList>
    </citation>
    <scope>NUCLEOTIDE SEQUENCE [LARGE SCALE GENOMIC DNA]</scope>
    <source>
        <strain evidence="2 3">3-C-1</strain>
    </source>
</reference>
<dbReference type="AlphaFoldDB" id="K2IH68"/>
<sequence length="87" mass="9500">MYMEDRAAGALVGLAVGDAVGTTLEFETRGSFTPITDMVGGGPFQLQAGQWTDDTSMALCLGHSLLYQNGFDATDQMNRYCNWYQYG</sequence>
<dbReference type="InterPro" id="IPR005502">
    <property type="entry name" value="Ribosyl_crysJ1"/>
</dbReference>
<evidence type="ECO:0000313" key="3">
    <source>
        <dbReference type="Proteomes" id="UP000006755"/>
    </source>
</evidence>
<gene>
    <name evidence="2" type="ORF">B3C1_15132</name>
</gene>
<dbReference type="GO" id="GO:0016787">
    <property type="term" value="F:hydrolase activity"/>
    <property type="evidence" value="ECO:0007669"/>
    <property type="project" value="UniProtKB-KW"/>
</dbReference>
<feature type="binding site" evidence="1">
    <location>
        <position position="52"/>
    </location>
    <ligand>
        <name>Mg(2+)</name>
        <dbReference type="ChEBI" id="CHEBI:18420"/>
        <label>1</label>
    </ligand>
</feature>
<comment type="cofactor">
    <cofactor evidence="1">
        <name>Mg(2+)</name>
        <dbReference type="ChEBI" id="CHEBI:18420"/>
    </cofactor>
    <text evidence="1">Binds 2 magnesium ions per subunit.</text>
</comment>
<dbReference type="InterPro" id="IPR050792">
    <property type="entry name" value="ADP-ribosylglycohydrolase"/>
</dbReference>
<keyword evidence="3" id="KW-1185">Reference proteome</keyword>
<feature type="binding site" evidence="1">
    <location>
        <position position="54"/>
    </location>
    <ligand>
        <name>Mg(2+)</name>
        <dbReference type="ChEBI" id="CHEBI:18420"/>
        <label>1</label>
    </ligand>
</feature>
<dbReference type="PANTHER" id="PTHR16222:SF12">
    <property type="entry name" value="ADP-RIBOSYLGLYCOHYDROLASE-RELATED"/>
    <property type="match status" value="1"/>
</dbReference>
<dbReference type="PANTHER" id="PTHR16222">
    <property type="entry name" value="ADP-RIBOSYLGLYCOHYDROLASE"/>
    <property type="match status" value="1"/>
</dbReference>
<dbReference type="GO" id="GO:0046872">
    <property type="term" value="F:metal ion binding"/>
    <property type="evidence" value="ECO:0007669"/>
    <property type="project" value="UniProtKB-KW"/>
</dbReference>
<dbReference type="Pfam" id="PF03747">
    <property type="entry name" value="ADP_ribosyl_GH"/>
    <property type="match status" value="1"/>
</dbReference>
<protein>
    <submittedName>
        <fullName evidence="2">Dinitrogenase reductase activating glycohydrolase</fullName>
    </submittedName>
</protein>